<protein>
    <recommendedName>
        <fullName evidence="4">Replication factor A C-terminal domain-containing protein</fullName>
    </recommendedName>
</protein>
<dbReference type="EMBL" id="CABITT030000008">
    <property type="protein sequence ID" value="VVB15126.1"/>
    <property type="molecule type" value="Genomic_DNA"/>
</dbReference>
<dbReference type="InterPro" id="IPR012340">
    <property type="entry name" value="NA-bd_OB-fold"/>
</dbReference>
<sequence>MSHVVGVAESWTNVGQLYAATNVLHQMQLAFSGIIIAWYRVELDVHDGHYPATFVVFDSEMTKLTNKNAATLTLEQGPDTNGTELPTCLQALAGKQFVFQIRVTPFNFTLNHRTFTVSRITEDTTIGADSEDEGNSPTPTTENNTDVPTTSQAVVVDTPHLDMNLDPAPSSGVGNLCQKDKNRKRPRE</sequence>
<comment type="caution">
    <text evidence="2">The sequence shown here is derived from an EMBL/GenBank/DDBJ whole genome shotgun (WGS) entry which is preliminary data.</text>
</comment>
<dbReference type="AlphaFoldDB" id="A0A565CNT8"/>
<gene>
    <name evidence="2" type="ORF">ANE_LOCUS25570</name>
</gene>
<dbReference type="Gene3D" id="2.40.50.140">
    <property type="entry name" value="Nucleic acid-binding proteins"/>
    <property type="match status" value="1"/>
</dbReference>
<dbReference type="OrthoDB" id="1113559at2759"/>
<feature type="compositionally biased region" description="Polar residues" evidence="1">
    <location>
        <begin position="135"/>
        <end position="153"/>
    </location>
</feature>
<evidence type="ECO:0000256" key="1">
    <source>
        <dbReference type="SAM" id="MobiDB-lite"/>
    </source>
</evidence>
<evidence type="ECO:0000313" key="3">
    <source>
        <dbReference type="Proteomes" id="UP000489600"/>
    </source>
</evidence>
<feature type="region of interest" description="Disordered" evidence="1">
    <location>
        <begin position="123"/>
        <end position="188"/>
    </location>
</feature>
<reference evidence="2" key="1">
    <citation type="submission" date="2019-07" db="EMBL/GenBank/DDBJ databases">
        <authorList>
            <person name="Dittberner H."/>
        </authorList>
    </citation>
    <scope>NUCLEOTIDE SEQUENCE [LARGE SCALE GENOMIC DNA]</scope>
</reference>
<dbReference type="Proteomes" id="UP000489600">
    <property type="component" value="Unassembled WGS sequence"/>
</dbReference>
<evidence type="ECO:0008006" key="4">
    <source>
        <dbReference type="Google" id="ProtNLM"/>
    </source>
</evidence>
<dbReference type="SUPFAM" id="SSF50249">
    <property type="entry name" value="Nucleic acid-binding proteins"/>
    <property type="match status" value="1"/>
</dbReference>
<organism evidence="2 3">
    <name type="scientific">Arabis nemorensis</name>
    <dbReference type="NCBI Taxonomy" id="586526"/>
    <lineage>
        <taxon>Eukaryota</taxon>
        <taxon>Viridiplantae</taxon>
        <taxon>Streptophyta</taxon>
        <taxon>Embryophyta</taxon>
        <taxon>Tracheophyta</taxon>
        <taxon>Spermatophyta</taxon>
        <taxon>Magnoliopsida</taxon>
        <taxon>eudicotyledons</taxon>
        <taxon>Gunneridae</taxon>
        <taxon>Pentapetalae</taxon>
        <taxon>rosids</taxon>
        <taxon>malvids</taxon>
        <taxon>Brassicales</taxon>
        <taxon>Brassicaceae</taxon>
        <taxon>Arabideae</taxon>
        <taxon>Arabis</taxon>
    </lineage>
</organism>
<accession>A0A565CNT8</accession>
<evidence type="ECO:0000313" key="2">
    <source>
        <dbReference type="EMBL" id="VVB15126.1"/>
    </source>
</evidence>
<name>A0A565CNT8_9BRAS</name>
<proteinExistence type="predicted"/>
<keyword evidence="3" id="KW-1185">Reference proteome</keyword>